<feature type="compositionally biased region" description="Polar residues" evidence="3">
    <location>
        <begin position="167"/>
        <end position="183"/>
    </location>
</feature>
<feature type="domain" description="PH" evidence="4">
    <location>
        <begin position="1265"/>
        <end position="1382"/>
    </location>
</feature>
<evidence type="ECO:0000313" key="6">
    <source>
        <dbReference type="Proteomes" id="UP000774617"/>
    </source>
</evidence>
<keyword evidence="1" id="KW-0132">Cell division</keyword>
<dbReference type="SUPFAM" id="SSF50729">
    <property type="entry name" value="PH domain-like"/>
    <property type="match status" value="1"/>
</dbReference>
<feature type="region of interest" description="Disordered" evidence="3">
    <location>
        <begin position="1"/>
        <end position="422"/>
    </location>
</feature>
<feature type="compositionally biased region" description="Low complexity" evidence="3">
    <location>
        <begin position="396"/>
        <end position="408"/>
    </location>
</feature>
<feature type="compositionally biased region" description="Low complexity" evidence="3">
    <location>
        <begin position="900"/>
        <end position="911"/>
    </location>
</feature>
<name>A0ABQ8GMZ8_9PEZI</name>
<dbReference type="Pfam" id="PF08174">
    <property type="entry name" value="Anillin"/>
    <property type="match status" value="1"/>
</dbReference>
<proteinExistence type="predicted"/>
<feature type="compositionally biased region" description="Polar residues" evidence="3">
    <location>
        <begin position="192"/>
        <end position="227"/>
    </location>
</feature>
<feature type="compositionally biased region" description="Polar residues" evidence="3">
    <location>
        <begin position="59"/>
        <end position="68"/>
    </location>
</feature>
<feature type="region of interest" description="Disordered" evidence="3">
    <location>
        <begin position="1407"/>
        <end position="1481"/>
    </location>
</feature>
<feature type="compositionally biased region" description="Pro residues" evidence="3">
    <location>
        <begin position="1082"/>
        <end position="1097"/>
    </location>
</feature>
<dbReference type="Proteomes" id="UP000774617">
    <property type="component" value="Unassembled WGS sequence"/>
</dbReference>
<dbReference type="InterPro" id="IPR052007">
    <property type="entry name" value="Bud4"/>
</dbReference>
<feature type="compositionally biased region" description="Basic and acidic residues" evidence="3">
    <location>
        <begin position="496"/>
        <end position="516"/>
    </location>
</feature>
<accession>A0ABQ8GMZ8</accession>
<dbReference type="InterPro" id="IPR011993">
    <property type="entry name" value="PH-like_dom_sf"/>
</dbReference>
<sequence>MPPEAVQPLRINKNTLSASPAKMSSSAPLSEISPMEARRNSPSHKLSIKAAPGARETSPLDTSPFGSTSKHRFWQSRDPNSPDIENSFERDQQTLSPKRSSIENLMKASRVKNSTMFAREQKNEYDPTKLPVVERPLATSRPLSGQGFTPRGFDPLRNREAPVSPPKKQQTHQTDSADTTPRASPSKFDGGYTTNSPSKTQSSPLRSSLSRNGRYSQGFDNDSSAVSSDDERVGDGPQRPLRRHAKSVTFEAKPPIINEYEMVTPEPSLASHEGSFVDSEEEDEEDYEFEGDSMERDDSFDASLEDTEKTPVVLPGDWRHMSPEAANTSLADTFDDPFDGKESSPPPTAAPNSQRPEQARKHSNTSDSEQRPLPPLPPTQGSPDMRGRRESLNGLSAAAERASSAHRSLPSPPRIGATISKSDILSIGRNSMSLEDRLQLMGIHGSREATPTMDDKVATPEEEEPDKKDSQDDALAVDGPACDDASALDEMNIPHISRESILEKVKSRNCDDHEFAEQPSMISERSYGELDVYDPDVPIPSREVSSNFDEVPDEPAEVKTEEEDRTLDFNNIPELSSPKGSADHDEDNEDDDSSREGSVIHHDISGTEVDDDDDASRYSSPQSEVEEKPGQSNSTDDDDGPPTPKADDSATNDEAPKKGHHKVSASLPEFGSFTNEEDFHLQLQSYLGKNRGTPVDSAPKLEPDEEFLQRPATPTDQLEPPKAPGMQEEGEPGTPDSVIHRPIEPPERESSSEVEDPVATIKAPGGSLKTRPSATPSDFSTMAATRRKVSGELPPVPDRSPNRLSMTAEDAEEPSHLSHVSEEQESATDDETKSEGDEPKRRQSFKMKLDFPMGDIGEDLSFDLDREFDRVVEAQKKGYLMRQNTKVVVASSRKFSDEVTTTASTGTSGDTLAPPPTNDRGVVPAPGNRSASGSGKKSRDRSNTWTTEPWNGKMRRRSIRNASNASVTVSESRPKTAPGNAPPLPGQESAVSDNFGDMSMIDEGDENMERGRLFVKVVGVKDLDLPLPKNEKTWFQLTLDNGLHCVTTAWLDLAKSAPIGQEFELVVLNDLEFQLTLQTKLTPPPKPKVTAPPPAPAKPSGHKKSNSAFGRLLTSPKKRKEIERKQQEEAEAERAAALKAQQEREAARRAKANPTAWDLLHDLVAPDGSFARAYVCLKNHERQAYGRPFTVDIPCFNEWALEDAEIASSVKSKRGGPVRRPPYKVGKLTLQLLYVPKPKGATDDDMPKSMNACIREMKEAEETKGRTYEGHLSQQGGDCPYWRRRFFRLSGTKLTAYHETTRQPRATINLAKASKLIDDRTALVQHKVGGRRKSGFAEEDEGYAFVEEGFRIRFGNGETIDFYADSAEQKEGWMQVLSEVVGKTAVSSSARAWTELVFQKEKAERAAMRAQAQQAGASQQDNQESRFDPTRPGISDRETTNSASEGAKRYHRRSEVPPPPVDKSPRHQTNSRRGEVKSMIF</sequence>
<feature type="compositionally biased region" description="Basic and acidic residues" evidence="3">
    <location>
        <begin position="830"/>
        <end position="841"/>
    </location>
</feature>
<dbReference type="InterPro" id="IPR001849">
    <property type="entry name" value="PH_domain"/>
</dbReference>
<protein>
    <submittedName>
        <fullName evidence="5">GTP binding protein-like protein Bud4</fullName>
    </submittedName>
</protein>
<dbReference type="EMBL" id="JAGTJR010000004">
    <property type="protein sequence ID" value="KAH7061106.1"/>
    <property type="molecule type" value="Genomic_DNA"/>
</dbReference>
<dbReference type="PANTHER" id="PTHR36100:SF1">
    <property type="entry name" value="BUD SITE SELECTION PROTEIN 4"/>
    <property type="match status" value="1"/>
</dbReference>
<feature type="compositionally biased region" description="Acidic residues" evidence="3">
    <location>
        <begin position="550"/>
        <end position="565"/>
    </location>
</feature>
<feature type="region of interest" description="Disordered" evidence="3">
    <location>
        <begin position="443"/>
        <end position="669"/>
    </location>
</feature>
<evidence type="ECO:0000259" key="4">
    <source>
        <dbReference type="PROSITE" id="PS50003"/>
    </source>
</evidence>
<evidence type="ECO:0000256" key="2">
    <source>
        <dbReference type="ARBA" id="ARBA00023306"/>
    </source>
</evidence>
<evidence type="ECO:0000256" key="1">
    <source>
        <dbReference type="ARBA" id="ARBA00022618"/>
    </source>
</evidence>
<dbReference type="InterPro" id="IPR012966">
    <property type="entry name" value="AHD"/>
</dbReference>
<comment type="caution">
    <text evidence="5">The sequence shown here is derived from an EMBL/GenBank/DDBJ whole genome shotgun (WGS) entry which is preliminary data.</text>
</comment>
<feature type="compositionally biased region" description="Acidic residues" evidence="3">
    <location>
        <begin position="584"/>
        <end position="593"/>
    </location>
</feature>
<dbReference type="SMART" id="SM00233">
    <property type="entry name" value="PH"/>
    <property type="match status" value="1"/>
</dbReference>
<feature type="compositionally biased region" description="Basic and acidic residues" evidence="3">
    <location>
        <begin position="738"/>
        <end position="751"/>
    </location>
</feature>
<dbReference type="Pfam" id="PF00169">
    <property type="entry name" value="PH"/>
    <property type="match status" value="1"/>
</dbReference>
<feature type="compositionally biased region" description="Acidic residues" evidence="3">
    <location>
        <begin position="278"/>
        <end position="292"/>
    </location>
</feature>
<organism evidence="5 6">
    <name type="scientific">Macrophomina phaseolina</name>
    <dbReference type="NCBI Taxonomy" id="35725"/>
    <lineage>
        <taxon>Eukaryota</taxon>
        <taxon>Fungi</taxon>
        <taxon>Dikarya</taxon>
        <taxon>Ascomycota</taxon>
        <taxon>Pezizomycotina</taxon>
        <taxon>Dothideomycetes</taxon>
        <taxon>Dothideomycetes incertae sedis</taxon>
        <taxon>Botryosphaeriales</taxon>
        <taxon>Botryosphaeriaceae</taxon>
        <taxon>Macrophomina</taxon>
    </lineage>
</organism>
<feature type="compositionally biased region" description="Polar residues" evidence="3">
    <location>
        <begin position="93"/>
        <end position="103"/>
    </location>
</feature>
<feature type="compositionally biased region" description="Basic and acidic residues" evidence="3">
    <location>
        <begin position="1472"/>
        <end position="1481"/>
    </location>
</feature>
<feature type="compositionally biased region" description="Low complexity" evidence="3">
    <location>
        <begin position="1408"/>
        <end position="1422"/>
    </location>
</feature>
<dbReference type="CDD" id="cd13278">
    <property type="entry name" value="PH_Bud4"/>
    <property type="match status" value="1"/>
</dbReference>
<reference evidence="5 6" key="1">
    <citation type="journal article" date="2021" name="Nat. Commun.">
        <title>Genetic determinants of endophytism in the Arabidopsis root mycobiome.</title>
        <authorList>
            <person name="Mesny F."/>
            <person name="Miyauchi S."/>
            <person name="Thiergart T."/>
            <person name="Pickel B."/>
            <person name="Atanasova L."/>
            <person name="Karlsson M."/>
            <person name="Huettel B."/>
            <person name="Barry K.W."/>
            <person name="Haridas S."/>
            <person name="Chen C."/>
            <person name="Bauer D."/>
            <person name="Andreopoulos W."/>
            <person name="Pangilinan J."/>
            <person name="LaButti K."/>
            <person name="Riley R."/>
            <person name="Lipzen A."/>
            <person name="Clum A."/>
            <person name="Drula E."/>
            <person name="Henrissat B."/>
            <person name="Kohler A."/>
            <person name="Grigoriev I.V."/>
            <person name="Martin F.M."/>
            <person name="Hacquard S."/>
        </authorList>
    </citation>
    <scope>NUCLEOTIDE SEQUENCE [LARGE SCALE GENOMIC DNA]</scope>
    <source>
        <strain evidence="5 6">MPI-SDFR-AT-0080</strain>
    </source>
</reference>
<evidence type="ECO:0000313" key="5">
    <source>
        <dbReference type="EMBL" id="KAH7061106.1"/>
    </source>
</evidence>
<feature type="compositionally biased region" description="Low complexity" evidence="3">
    <location>
        <begin position="16"/>
        <end position="30"/>
    </location>
</feature>
<gene>
    <name evidence="5" type="ORF">B0J12DRAFT_281737</name>
</gene>
<keyword evidence="6" id="KW-1185">Reference proteome</keyword>
<feature type="compositionally biased region" description="Basic and acidic residues" evidence="3">
    <location>
        <begin position="813"/>
        <end position="822"/>
    </location>
</feature>
<keyword evidence="2" id="KW-0131">Cell cycle</keyword>
<feature type="region of interest" description="Disordered" evidence="3">
    <location>
        <begin position="684"/>
        <end position="849"/>
    </location>
</feature>
<feature type="compositionally biased region" description="Basic and acidic residues" evidence="3">
    <location>
        <begin position="1120"/>
        <end position="1148"/>
    </location>
</feature>
<dbReference type="PROSITE" id="PS50003">
    <property type="entry name" value="PH_DOMAIN"/>
    <property type="match status" value="1"/>
</dbReference>
<feature type="compositionally biased region" description="Basic and acidic residues" evidence="3">
    <location>
        <begin position="1423"/>
        <end position="1439"/>
    </location>
</feature>
<feature type="compositionally biased region" description="Basic and acidic residues" evidence="3">
    <location>
        <begin position="453"/>
        <end position="471"/>
    </location>
</feature>
<feature type="region of interest" description="Disordered" evidence="3">
    <location>
        <begin position="890"/>
        <end position="998"/>
    </location>
</feature>
<feature type="compositionally biased region" description="Polar residues" evidence="3">
    <location>
        <begin position="770"/>
        <end position="783"/>
    </location>
</feature>
<dbReference type="PANTHER" id="PTHR36100">
    <property type="entry name" value="BUD SITE SELECTION PROTEIN 4"/>
    <property type="match status" value="1"/>
</dbReference>
<feature type="compositionally biased region" description="Basic and acidic residues" evidence="3">
    <location>
        <begin position="594"/>
        <end position="605"/>
    </location>
</feature>
<feature type="region of interest" description="Disordered" evidence="3">
    <location>
        <begin position="1079"/>
        <end position="1149"/>
    </location>
</feature>
<dbReference type="Gene3D" id="2.30.29.30">
    <property type="entry name" value="Pleckstrin-homology domain (PH domain)/Phosphotyrosine-binding domain (PTB)"/>
    <property type="match status" value="1"/>
</dbReference>
<evidence type="ECO:0000256" key="3">
    <source>
        <dbReference type="SAM" id="MobiDB-lite"/>
    </source>
</evidence>